<dbReference type="SMR" id="A0A6P5RE98"/>
<evidence type="ECO:0000256" key="6">
    <source>
        <dbReference type="ARBA" id="ARBA00023125"/>
    </source>
</evidence>
<accession>A0A6P5RE98</accession>
<dbReference type="SUPFAM" id="SSF52540">
    <property type="entry name" value="P-loop containing nucleoside triphosphate hydrolases"/>
    <property type="match status" value="2"/>
</dbReference>
<evidence type="ECO:0000256" key="3">
    <source>
        <dbReference type="ARBA" id="ARBA00022801"/>
    </source>
</evidence>
<evidence type="ECO:0000313" key="14">
    <source>
        <dbReference type="RefSeq" id="XP_021800183.1"/>
    </source>
</evidence>
<evidence type="ECO:0000256" key="4">
    <source>
        <dbReference type="ARBA" id="ARBA00022806"/>
    </source>
</evidence>
<feature type="domain" description="DNA helicase Pif1-like 2B" evidence="12">
    <location>
        <begin position="319"/>
        <end position="357"/>
    </location>
</feature>
<gene>
    <name evidence="14" type="primary">LOC110744497</name>
</gene>
<keyword evidence="3 9" id="KW-0378">Hydrolase</keyword>
<organism evidence="13 14">
    <name type="scientific">Prunus avium</name>
    <name type="common">Cherry</name>
    <name type="synonym">Cerasus avium</name>
    <dbReference type="NCBI Taxonomy" id="42229"/>
    <lineage>
        <taxon>Eukaryota</taxon>
        <taxon>Viridiplantae</taxon>
        <taxon>Streptophyta</taxon>
        <taxon>Embryophyta</taxon>
        <taxon>Tracheophyta</taxon>
        <taxon>Spermatophyta</taxon>
        <taxon>Magnoliopsida</taxon>
        <taxon>eudicotyledons</taxon>
        <taxon>Gunneridae</taxon>
        <taxon>Pentapetalae</taxon>
        <taxon>rosids</taxon>
        <taxon>fabids</taxon>
        <taxon>Rosales</taxon>
        <taxon>Rosaceae</taxon>
        <taxon>Amygdaloideae</taxon>
        <taxon>Amygdaleae</taxon>
        <taxon>Prunus</taxon>
    </lineage>
</organism>
<dbReference type="AlphaFoldDB" id="A0A6P5RE98"/>
<dbReference type="GO" id="GO:0000723">
    <property type="term" value="P:telomere maintenance"/>
    <property type="evidence" value="ECO:0007669"/>
    <property type="project" value="InterPro"/>
</dbReference>
<evidence type="ECO:0000256" key="9">
    <source>
        <dbReference type="RuleBase" id="RU363044"/>
    </source>
</evidence>
<dbReference type="GO" id="GO:0043139">
    <property type="term" value="F:5'-3' DNA helicase activity"/>
    <property type="evidence" value="ECO:0007669"/>
    <property type="project" value="UniProtKB-EC"/>
</dbReference>
<dbReference type="GO" id="GO:0016787">
    <property type="term" value="F:hydrolase activity"/>
    <property type="evidence" value="ECO:0007669"/>
    <property type="project" value="UniProtKB-KW"/>
</dbReference>
<evidence type="ECO:0000313" key="13">
    <source>
        <dbReference type="Proteomes" id="UP000515124"/>
    </source>
</evidence>
<evidence type="ECO:0000259" key="11">
    <source>
        <dbReference type="Pfam" id="PF05970"/>
    </source>
</evidence>
<keyword evidence="5 9" id="KW-0067">ATP-binding</keyword>
<keyword evidence="7 9" id="KW-0234">DNA repair</keyword>
<evidence type="ECO:0000256" key="7">
    <source>
        <dbReference type="ARBA" id="ARBA00023204"/>
    </source>
</evidence>
<dbReference type="Proteomes" id="UP000515124">
    <property type="component" value="Unplaced"/>
</dbReference>
<evidence type="ECO:0000256" key="8">
    <source>
        <dbReference type="ARBA" id="ARBA00023235"/>
    </source>
</evidence>
<name>A0A6P5RE98_PRUAV</name>
<dbReference type="Gene3D" id="3.40.50.300">
    <property type="entry name" value="P-loop containing nucleotide triphosphate hydrolases"/>
    <property type="match status" value="1"/>
</dbReference>
<dbReference type="KEGG" id="pavi:110744497"/>
<keyword evidence="4 9" id="KW-0347">Helicase</keyword>
<dbReference type="GO" id="GO:0005524">
    <property type="term" value="F:ATP binding"/>
    <property type="evidence" value="ECO:0007669"/>
    <property type="project" value="UniProtKB-KW"/>
</dbReference>
<dbReference type="PANTHER" id="PTHR47642:SF5">
    <property type="entry name" value="ATP-DEPENDENT DNA HELICASE"/>
    <property type="match status" value="1"/>
</dbReference>
<comment type="cofactor">
    <cofactor evidence="9">
        <name>Mg(2+)</name>
        <dbReference type="ChEBI" id="CHEBI:18420"/>
    </cofactor>
</comment>
<dbReference type="GO" id="GO:0006281">
    <property type="term" value="P:DNA repair"/>
    <property type="evidence" value="ECO:0007669"/>
    <property type="project" value="UniProtKB-KW"/>
</dbReference>
<proteinExistence type="inferred from homology"/>
<protein>
    <recommendedName>
        <fullName evidence="9">ATP-dependent DNA helicase</fullName>
        <ecNumber evidence="9">5.6.2.3</ecNumber>
    </recommendedName>
</protein>
<feature type="region of interest" description="Disordered" evidence="10">
    <location>
        <begin position="481"/>
        <end position="502"/>
    </location>
</feature>
<evidence type="ECO:0000256" key="1">
    <source>
        <dbReference type="ARBA" id="ARBA00022741"/>
    </source>
</evidence>
<comment type="catalytic activity">
    <reaction evidence="9">
        <text>ATP + H2O = ADP + phosphate + H(+)</text>
        <dbReference type="Rhea" id="RHEA:13065"/>
        <dbReference type="ChEBI" id="CHEBI:15377"/>
        <dbReference type="ChEBI" id="CHEBI:15378"/>
        <dbReference type="ChEBI" id="CHEBI:30616"/>
        <dbReference type="ChEBI" id="CHEBI:43474"/>
        <dbReference type="ChEBI" id="CHEBI:456216"/>
        <dbReference type="EC" id="5.6.2.3"/>
    </reaction>
</comment>
<evidence type="ECO:0000259" key="12">
    <source>
        <dbReference type="Pfam" id="PF21530"/>
    </source>
</evidence>
<dbReference type="InterPro" id="IPR051055">
    <property type="entry name" value="PIF1_helicase"/>
</dbReference>
<dbReference type="Pfam" id="PF05970">
    <property type="entry name" value="PIF1"/>
    <property type="match status" value="1"/>
</dbReference>
<comment type="similarity">
    <text evidence="9">Belongs to the helicase family.</text>
</comment>
<dbReference type="CDD" id="cd18809">
    <property type="entry name" value="SF1_C_RecD"/>
    <property type="match status" value="1"/>
</dbReference>
<dbReference type="RefSeq" id="XP_021800183.1">
    <property type="nucleotide sequence ID" value="XM_021944491.1"/>
</dbReference>
<keyword evidence="13" id="KW-1185">Reference proteome</keyword>
<keyword evidence="6" id="KW-0238">DNA-binding</keyword>
<dbReference type="InterPro" id="IPR049163">
    <property type="entry name" value="Pif1-like_2B_dom"/>
</dbReference>
<dbReference type="PANTHER" id="PTHR47642">
    <property type="entry name" value="ATP-DEPENDENT DNA HELICASE"/>
    <property type="match status" value="1"/>
</dbReference>
<feature type="compositionally biased region" description="Polar residues" evidence="10">
    <location>
        <begin position="489"/>
        <end position="502"/>
    </location>
</feature>
<feature type="domain" description="DNA helicase Pif1-like DEAD-box helicase" evidence="11">
    <location>
        <begin position="56"/>
        <end position="240"/>
    </location>
</feature>
<dbReference type="GO" id="GO:0006310">
    <property type="term" value="P:DNA recombination"/>
    <property type="evidence" value="ECO:0007669"/>
    <property type="project" value="UniProtKB-KW"/>
</dbReference>
<dbReference type="GeneID" id="110744497"/>
<sequence>MLGMKFFGCALSAHRNFSTKITGKNSKWAQGKYKSGYKAREGEAKNTKTRERVQWTDQQKQVMSAISEGKSVFITCSAGTGKTILVKHIIKQLKKCHGPSKVFVTAPTGVAACAISGQTLHSFAGIGCAMADRDTLLRRISKNDKAYKRWRKAKALVLDESSMVDAELFESLDFIARAIKQVDKVWGGIQLVVSGDFFQLPPVKPQQNSGGKEFAFEAECWDSSFDLQVNLTKVFRQSDPQLIKLLQGIRRGESDPEDLKLLEQSCSKAEPDPTVVQLYPRNEDVNIVNSSRLASLGNELVVYTAVDSGEDSLKRQLEQGIAPKEIALCEGARVMLVKNLNTWRGLVNGATGTVTGFYKSEDAGVTRICDDGLLPVVRFDSGLEMTIEPNTWTTNEGDSVAKREQLPLILAWASSIHKCQGMTLDRLHTDLSRAFANGMVYVALSRVRSLEGLYLSGFDPSKIKVHPKVVQFHNKFTSEQYKEGEDDNVSQNKNGSNDNSSLEIDGRKYVRAYFK</sequence>
<keyword evidence="8" id="KW-0413">Isomerase</keyword>
<dbReference type="Pfam" id="PF21530">
    <property type="entry name" value="Pif1_2B_dom"/>
    <property type="match status" value="1"/>
</dbReference>
<keyword evidence="9" id="KW-0233">DNA recombination</keyword>
<dbReference type="CDD" id="cd18037">
    <property type="entry name" value="DEXSc_Pif1_like"/>
    <property type="match status" value="1"/>
</dbReference>
<evidence type="ECO:0000256" key="5">
    <source>
        <dbReference type="ARBA" id="ARBA00022840"/>
    </source>
</evidence>
<evidence type="ECO:0000256" key="10">
    <source>
        <dbReference type="SAM" id="MobiDB-lite"/>
    </source>
</evidence>
<dbReference type="EC" id="5.6.2.3" evidence="9"/>
<reference evidence="14" key="1">
    <citation type="submission" date="2025-08" db="UniProtKB">
        <authorList>
            <consortium name="RefSeq"/>
        </authorList>
    </citation>
    <scope>IDENTIFICATION</scope>
</reference>
<dbReference type="Gramene" id="Pav_sc0003835.1_g170.1.mk:mrna">
    <property type="protein sequence ID" value="Pav_sc0003835.1_g170.1.mk:CDS:1"/>
    <property type="gene ID" value="Pav_sc0003835.1_g170.1.mk"/>
</dbReference>
<evidence type="ECO:0000256" key="2">
    <source>
        <dbReference type="ARBA" id="ARBA00022763"/>
    </source>
</evidence>
<keyword evidence="1 9" id="KW-0547">Nucleotide-binding</keyword>
<keyword evidence="2 9" id="KW-0227">DNA damage</keyword>
<dbReference type="InterPro" id="IPR010285">
    <property type="entry name" value="DNA_helicase_pif1-like_DEAD"/>
</dbReference>
<dbReference type="InterPro" id="IPR027417">
    <property type="entry name" value="P-loop_NTPase"/>
</dbReference>